<gene>
    <name evidence="2" type="ORF">Plil01_001494000</name>
</gene>
<evidence type="ECO:0000256" key="1">
    <source>
        <dbReference type="SAM" id="MobiDB-lite"/>
    </source>
</evidence>
<reference evidence="2" key="1">
    <citation type="submission" date="2023-04" db="EMBL/GenBank/DDBJ databases">
        <title>Phytophthora lilii NBRC 32176.</title>
        <authorList>
            <person name="Ichikawa N."/>
            <person name="Sato H."/>
            <person name="Tonouchi N."/>
        </authorList>
    </citation>
    <scope>NUCLEOTIDE SEQUENCE</scope>
    <source>
        <strain evidence="2">NBRC 32176</strain>
    </source>
</reference>
<name>A0A9W6XBB5_9STRA</name>
<feature type="region of interest" description="Disordered" evidence="1">
    <location>
        <begin position="1"/>
        <end position="35"/>
    </location>
</feature>
<comment type="caution">
    <text evidence="2">The sequence shown here is derived from an EMBL/GenBank/DDBJ whole genome shotgun (WGS) entry which is preliminary data.</text>
</comment>
<evidence type="ECO:0000313" key="3">
    <source>
        <dbReference type="Proteomes" id="UP001165083"/>
    </source>
</evidence>
<feature type="compositionally biased region" description="Basic and acidic residues" evidence="1">
    <location>
        <begin position="15"/>
        <end position="28"/>
    </location>
</feature>
<dbReference type="AlphaFoldDB" id="A0A9W6XBB5"/>
<accession>A0A9W6XBB5</accession>
<dbReference type="EMBL" id="BSXW01001252">
    <property type="protein sequence ID" value="GMF35148.1"/>
    <property type="molecule type" value="Genomic_DNA"/>
</dbReference>
<dbReference type="Proteomes" id="UP001165083">
    <property type="component" value="Unassembled WGS sequence"/>
</dbReference>
<keyword evidence="3" id="KW-1185">Reference proteome</keyword>
<evidence type="ECO:0000313" key="2">
    <source>
        <dbReference type="EMBL" id="GMF35148.1"/>
    </source>
</evidence>
<protein>
    <submittedName>
        <fullName evidence="2">Unnamed protein product</fullName>
    </submittedName>
</protein>
<dbReference type="OrthoDB" id="2423195at2759"/>
<sequence>MRLITSAEFAEQEVGENHVEQENNKEQHPNAQARQIKHEVEESEHLQHLRDVYKVEDDEFEDATEIIVDVEDEDKPTWELPSDQKLMRPHEWHWKMTLGDRWNALFSVLKLYGDINTHLQHSLLGQSKK</sequence>
<organism evidence="2 3">
    <name type="scientific">Phytophthora lilii</name>
    <dbReference type="NCBI Taxonomy" id="2077276"/>
    <lineage>
        <taxon>Eukaryota</taxon>
        <taxon>Sar</taxon>
        <taxon>Stramenopiles</taxon>
        <taxon>Oomycota</taxon>
        <taxon>Peronosporomycetes</taxon>
        <taxon>Peronosporales</taxon>
        <taxon>Peronosporaceae</taxon>
        <taxon>Phytophthora</taxon>
    </lineage>
</organism>
<proteinExistence type="predicted"/>